<evidence type="ECO:0000313" key="3">
    <source>
        <dbReference type="Proteomes" id="UP000236621"/>
    </source>
</evidence>
<dbReference type="OrthoDB" id="5229184at2759"/>
<feature type="chain" id="PRO_5014348154" description="Apple domain-containing protein" evidence="1">
    <location>
        <begin position="20"/>
        <end position="171"/>
    </location>
</feature>
<dbReference type="Proteomes" id="UP000236621">
    <property type="component" value="Unassembled WGS sequence"/>
</dbReference>
<keyword evidence="1" id="KW-0732">Signal</keyword>
<sequence>MALVALLLILSTVIAAVGAVPVGHGGDGGDDARDDKTGEKCVNGEPTQFAEWIINYKIVPPASNTSTTGYIIDPDWMNAHKTGNSVLIDDTYHIYAEAKCQYSCNGTPGCVAYVGYENKATIGDFECYFFEILIEPANIVPRHGPNMDPRELTHAFNKLCNVEAPKENSKD</sequence>
<keyword evidence="3" id="KW-1185">Reference proteome</keyword>
<comment type="caution">
    <text evidence="2">The sequence shown here is derived from an EMBL/GenBank/DDBJ whole genome shotgun (WGS) entry which is preliminary data.</text>
</comment>
<dbReference type="AlphaFoldDB" id="A0A2K3Q780"/>
<accession>A0A2K3Q780</accession>
<organism evidence="2 3">
    <name type="scientific">Tolypocladium capitatum</name>
    <dbReference type="NCBI Taxonomy" id="45235"/>
    <lineage>
        <taxon>Eukaryota</taxon>
        <taxon>Fungi</taxon>
        <taxon>Dikarya</taxon>
        <taxon>Ascomycota</taxon>
        <taxon>Pezizomycotina</taxon>
        <taxon>Sordariomycetes</taxon>
        <taxon>Hypocreomycetidae</taxon>
        <taxon>Hypocreales</taxon>
        <taxon>Ophiocordycipitaceae</taxon>
        <taxon>Tolypocladium</taxon>
    </lineage>
</organism>
<evidence type="ECO:0008006" key="4">
    <source>
        <dbReference type="Google" id="ProtNLM"/>
    </source>
</evidence>
<feature type="signal peptide" evidence="1">
    <location>
        <begin position="1"/>
        <end position="19"/>
    </location>
</feature>
<dbReference type="EMBL" id="NRSZ01001106">
    <property type="protein sequence ID" value="PNY23378.1"/>
    <property type="molecule type" value="Genomic_DNA"/>
</dbReference>
<name>A0A2K3Q780_9HYPO</name>
<reference evidence="2 3" key="1">
    <citation type="submission" date="2017-08" db="EMBL/GenBank/DDBJ databases">
        <title>Harnessing the power of phylogenomics to disentangle the directionality and signatures of interkingdom host jumping in the parasitic fungal genus Tolypocladium.</title>
        <authorList>
            <person name="Quandt C.A."/>
            <person name="Patterson W."/>
            <person name="Spatafora J.W."/>
        </authorList>
    </citation>
    <scope>NUCLEOTIDE SEQUENCE [LARGE SCALE GENOMIC DNA]</scope>
    <source>
        <strain evidence="2 3">CBS 113982</strain>
    </source>
</reference>
<protein>
    <recommendedName>
        <fullName evidence="4">Apple domain-containing protein</fullName>
    </recommendedName>
</protein>
<evidence type="ECO:0000256" key="1">
    <source>
        <dbReference type="SAM" id="SignalP"/>
    </source>
</evidence>
<proteinExistence type="predicted"/>
<gene>
    <name evidence="2" type="ORF">TCAP_06677</name>
</gene>
<evidence type="ECO:0000313" key="2">
    <source>
        <dbReference type="EMBL" id="PNY23378.1"/>
    </source>
</evidence>